<keyword evidence="2" id="KW-1185">Reference proteome</keyword>
<reference evidence="1 2" key="1">
    <citation type="submission" date="2019-08" db="EMBL/GenBank/DDBJ databases">
        <authorList>
            <person name="Dong K."/>
        </authorList>
    </citation>
    <scope>NUCLEOTIDE SEQUENCE [LARGE SCALE GENOMIC DNA]</scope>
    <source>
        <strain evidence="1 2">K-1</strain>
    </source>
</reference>
<name>A0A5C8HV21_9MICO</name>
<sequence length="171" mass="20053">MSELDDLVHEANQQQQDRQALYELWKEHGGGLCVTRVHPNLQALVDDFIPRIPRDAGGSAYWIQRSALATVHRTPERIRPWPGAPRRELRRAYKARVTAMETERRGEARILTLRRNQPDDADREFPFVWLQGEWRPARDIVHGPDWWAAGYDFTREDAKTVMVRFLQDLAR</sequence>
<protein>
    <submittedName>
        <fullName evidence="1">Uncharacterized protein</fullName>
    </submittedName>
</protein>
<comment type="caution">
    <text evidence="1">The sequence shown here is derived from an EMBL/GenBank/DDBJ whole genome shotgun (WGS) entry which is preliminary data.</text>
</comment>
<gene>
    <name evidence="1" type="ORF">FVP74_11965</name>
</gene>
<organism evidence="1 2">
    <name type="scientific">Microbacterium saccharophilum</name>
    <dbReference type="NCBI Taxonomy" id="1213358"/>
    <lineage>
        <taxon>Bacteria</taxon>
        <taxon>Bacillati</taxon>
        <taxon>Actinomycetota</taxon>
        <taxon>Actinomycetes</taxon>
        <taxon>Micrococcales</taxon>
        <taxon>Microbacteriaceae</taxon>
        <taxon>Microbacterium</taxon>
    </lineage>
</organism>
<evidence type="ECO:0000313" key="2">
    <source>
        <dbReference type="Proteomes" id="UP000321949"/>
    </source>
</evidence>
<evidence type="ECO:0000313" key="1">
    <source>
        <dbReference type="EMBL" id="TXK08806.1"/>
    </source>
</evidence>
<dbReference type="RefSeq" id="WP_147051406.1">
    <property type="nucleotide sequence ID" value="NZ_BKAH01000019.1"/>
</dbReference>
<dbReference type="AlphaFoldDB" id="A0A5C8HV21"/>
<dbReference type="EMBL" id="VRSX01000006">
    <property type="protein sequence ID" value="TXK08806.1"/>
    <property type="molecule type" value="Genomic_DNA"/>
</dbReference>
<dbReference type="Proteomes" id="UP000321949">
    <property type="component" value="Unassembled WGS sequence"/>
</dbReference>
<proteinExistence type="predicted"/>
<accession>A0A5C8HV21</accession>